<dbReference type="AlphaFoldDB" id="A0A3L8DBM9"/>
<reference evidence="9 10" key="1">
    <citation type="journal article" date="2018" name="Genome Res.">
        <title>The genomic architecture and molecular evolution of ant odorant receptors.</title>
        <authorList>
            <person name="McKenzie S.K."/>
            <person name="Kronauer D.J.C."/>
        </authorList>
    </citation>
    <scope>NUCLEOTIDE SEQUENCE [LARGE SCALE GENOMIC DNA]</scope>
    <source>
        <strain evidence="9">Clonal line C1</strain>
    </source>
</reference>
<dbReference type="EMBL" id="QOIP01000010">
    <property type="protein sequence ID" value="RLU17308.1"/>
    <property type="molecule type" value="Genomic_DNA"/>
</dbReference>
<dbReference type="Gene3D" id="1.20.930.80">
    <property type="match status" value="1"/>
</dbReference>
<organism evidence="9 10">
    <name type="scientific">Ooceraea biroi</name>
    <name type="common">Clonal raider ant</name>
    <name type="synonym">Cerapachys biroi</name>
    <dbReference type="NCBI Taxonomy" id="2015173"/>
    <lineage>
        <taxon>Eukaryota</taxon>
        <taxon>Metazoa</taxon>
        <taxon>Ecdysozoa</taxon>
        <taxon>Arthropoda</taxon>
        <taxon>Hexapoda</taxon>
        <taxon>Insecta</taxon>
        <taxon>Pterygota</taxon>
        <taxon>Neoptera</taxon>
        <taxon>Endopterygota</taxon>
        <taxon>Hymenoptera</taxon>
        <taxon>Apocrita</taxon>
        <taxon>Aculeata</taxon>
        <taxon>Formicoidea</taxon>
        <taxon>Formicidae</taxon>
        <taxon>Dorylinae</taxon>
        <taxon>Ooceraea</taxon>
    </lineage>
</organism>
<evidence type="ECO:0000256" key="4">
    <source>
        <dbReference type="ARBA" id="ARBA00022705"/>
    </source>
</evidence>
<evidence type="ECO:0000256" key="6">
    <source>
        <dbReference type="ARBA" id="ARBA00023004"/>
    </source>
</evidence>
<keyword evidence="2" id="KW-0004">4Fe-4S</keyword>
<evidence type="ECO:0000313" key="9">
    <source>
        <dbReference type="EMBL" id="RLU17308.1"/>
    </source>
</evidence>
<dbReference type="GO" id="GO:0006270">
    <property type="term" value="P:DNA replication initiation"/>
    <property type="evidence" value="ECO:0007669"/>
    <property type="project" value="TreeGrafter"/>
</dbReference>
<keyword evidence="4" id="KW-0235">DNA replication</keyword>
<dbReference type="Pfam" id="PF04104">
    <property type="entry name" value="DNA_primase_lrg"/>
    <property type="match status" value="1"/>
</dbReference>
<comment type="cofactor">
    <cofactor evidence="1">
        <name>[4Fe-4S] cluster</name>
        <dbReference type="ChEBI" id="CHEBI:49883"/>
    </cofactor>
</comment>
<dbReference type="Pfam" id="PF26466">
    <property type="entry name" value="DNA_primase_lrg_N"/>
    <property type="match status" value="1"/>
</dbReference>
<keyword evidence="3" id="KW-0639">Primosome</keyword>
<dbReference type="InterPro" id="IPR007238">
    <property type="entry name" value="DNA_primase_lsu_euk/arc"/>
</dbReference>
<protein>
    <recommendedName>
        <fullName evidence="8">DNA primase large subunit C-terminal domain-containing protein</fullName>
    </recommendedName>
</protein>
<evidence type="ECO:0000259" key="8">
    <source>
        <dbReference type="Pfam" id="PF04104"/>
    </source>
</evidence>
<keyword evidence="5" id="KW-0479">Metal-binding</keyword>
<evidence type="ECO:0000256" key="5">
    <source>
        <dbReference type="ARBA" id="ARBA00022723"/>
    </source>
</evidence>
<comment type="caution">
    <text evidence="9">The sequence shown here is derived from an EMBL/GenBank/DDBJ whole genome shotgun (WGS) entry which is preliminary data.</text>
</comment>
<dbReference type="GO" id="GO:0005658">
    <property type="term" value="C:alpha DNA polymerase:primase complex"/>
    <property type="evidence" value="ECO:0007669"/>
    <property type="project" value="TreeGrafter"/>
</dbReference>
<dbReference type="GO" id="GO:0046872">
    <property type="term" value="F:metal ion binding"/>
    <property type="evidence" value="ECO:0007669"/>
    <property type="project" value="UniProtKB-KW"/>
</dbReference>
<dbReference type="PANTHER" id="PTHR10537">
    <property type="entry name" value="DNA PRIMASE LARGE SUBUNIT"/>
    <property type="match status" value="1"/>
</dbReference>
<dbReference type="InterPro" id="IPR058560">
    <property type="entry name" value="DNA_primase_C"/>
</dbReference>
<name>A0A3L8DBM9_OOCBI</name>
<keyword evidence="7" id="KW-0411">Iron-sulfur</keyword>
<sequence length="321" mass="37479">MSETRLKVLALVERIHLRKSTMSISQRRAALVEELRKEEMNEFARLISSPGCKSHTSTDIRTRKRDHISQDEKMDIKGYLKTCSPQISDIDSTQFYKVPFSNVISLVKKRKVFIMHGEAFVPAEEMVYLFVSYFRRILISGFEFAREARAKLYNDERFTHIFANLENSIHMENTVLVHERDIQEYISLNRLDELSETSYPLCMQVLHKALRKTHHLTHGGRIQYGLFLKGIGIPLSDAMDFWKNEFTKIMDEAAFNKEHSYQIRFAFGWEGSRRDYQPYACVKIVQSIVGPRDYHGCPFKHMLHNVLEEELVDCGFNALGK</sequence>
<dbReference type="PANTHER" id="PTHR10537:SF3">
    <property type="entry name" value="DNA PRIMASE LARGE SUBUNIT"/>
    <property type="match status" value="1"/>
</dbReference>
<dbReference type="Proteomes" id="UP000279307">
    <property type="component" value="Chromosome 10"/>
</dbReference>
<evidence type="ECO:0000256" key="1">
    <source>
        <dbReference type="ARBA" id="ARBA00001966"/>
    </source>
</evidence>
<evidence type="ECO:0000313" key="10">
    <source>
        <dbReference type="Proteomes" id="UP000279307"/>
    </source>
</evidence>
<dbReference type="OrthoDB" id="421393at2759"/>
<proteinExistence type="predicted"/>
<dbReference type="GO" id="GO:0006269">
    <property type="term" value="P:DNA replication, synthesis of primer"/>
    <property type="evidence" value="ECO:0007669"/>
    <property type="project" value="UniProtKB-KW"/>
</dbReference>
<feature type="domain" description="DNA primase large subunit C-terminal" evidence="8">
    <location>
        <begin position="192"/>
        <end position="314"/>
    </location>
</feature>
<evidence type="ECO:0000256" key="3">
    <source>
        <dbReference type="ARBA" id="ARBA00022515"/>
    </source>
</evidence>
<keyword evidence="6" id="KW-0408">Iron</keyword>
<dbReference type="GO" id="GO:0051539">
    <property type="term" value="F:4 iron, 4 sulfur cluster binding"/>
    <property type="evidence" value="ECO:0007669"/>
    <property type="project" value="UniProtKB-KW"/>
</dbReference>
<accession>A0A3L8DBM9</accession>
<evidence type="ECO:0000256" key="2">
    <source>
        <dbReference type="ARBA" id="ARBA00022485"/>
    </source>
</evidence>
<gene>
    <name evidence="9" type="ORF">DMN91_009541</name>
</gene>
<evidence type="ECO:0000256" key="7">
    <source>
        <dbReference type="ARBA" id="ARBA00023014"/>
    </source>
</evidence>